<comment type="caution">
    <text evidence="2">The sequence shown here is derived from an EMBL/GenBank/DDBJ whole genome shotgun (WGS) entry which is preliminary data.</text>
</comment>
<reference evidence="2 3" key="1">
    <citation type="submission" date="2019-12" db="EMBL/GenBank/DDBJ databases">
        <title>Whole genome sequencing of endophytic Actinobacterium Micromonospora sp. MPMI6T.</title>
        <authorList>
            <person name="Evv R."/>
            <person name="Podile A.R."/>
        </authorList>
    </citation>
    <scope>NUCLEOTIDE SEQUENCE [LARGE SCALE GENOMIC DNA]</scope>
    <source>
        <strain evidence="2 3">MPMI6</strain>
    </source>
</reference>
<feature type="compositionally biased region" description="Basic residues" evidence="1">
    <location>
        <begin position="1"/>
        <end position="16"/>
    </location>
</feature>
<keyword evidence="3" id="KW-1185">Reference proteome</keyword>
<name>A0ABS3VKZ3_MICEH</name>
<sequence length="107" mass="12211">MRRLLSTRHRPGHRRYRPPETTADAVVDGRTGYPPLRPWQVRERCFNHRRQGLDPTEVTAFLHRVAGELAVAQTALAAVREENTRIKDALRAWQSAQAPSAYELAGR</sequence>
<gene>
    <name evidence="2" type="ORF">GSF22_03380</name>
</gene>
<accession>A0ABS3VKZ3</accession>
<dbReference type="Gene3D" id="6.10.250.660">
    <property type="match status" value="1"/>
</dbReference>
<dbReference type="Proteomes" id="UP000823521">
    <property type="component" value="Unassembled WGS sequence"/>
</dbReference>
<proteinExistence type="predicted"/>
<dbReference type="EMBL" id="WVUH01000013">
    <property type="protein sequence ID" value="MBO4205054.1"/>
    <property type="molecule type" value="Genomic_DNA"/>
</dbReference>
<dbReference type="NCBIfam" id="TIGR03544">
    <property type="entry name" value="DivI1A_domain"/>
    <property type="match status" value="1"/>
</dbReference>
<protein>
    <submittedName>
        <fullName evidence="2">DivIVA domain-containing protein</fullName>
    </submittedName>
</protein>
<evidence type="ECO:0000313" key="2">
    <source>
        <dbReference type="EMBL" id="MBO4205054.1"/>
    </source>
</evidence>
<evidence type="ECO:0000313" key="3">
    <source>
        <dbReference type="Proteomes" id="UP000823521"/>
    </source>
</evidence>
<feature type="region of interest" description="Disordered" evidence="1">
    <location>
        <begin position="1"/>
        <end position="31"/>
    </location>
</feature>
<organism evidence="2 3">
    <name type="scientific">Micromonospora echinofusca</name>
    <dbReference type="NCBI Taxonomy" id="47858"/>
    <lineage>
        <taxon>Bacteria</taxon>
        <taxon>Bacillati</taxon>
        <taxon>Actinomycetota</taxon>
        <taxon>Actinomycetes</taxon>
        <taxon>Micromonosporales</taxon>
        <taxon>Micromonosporaceae</taxon>
        <taxon>Micromonospora</taxon>
    </lineage>
</organism>
<evidence type="ECO:0000256" key="1">
    <source>
        <dbReference type="SAM" id="MobiDB-lite"/>
    </source>
</evidence>
<dbReference type="InterPro" id="IPR019933">
    <property type="entry name" value="DivIVA_domain"/>
</dbReference>